<proteinExistence type="predicted"/>
<dbReference type="AlphaFoldDB" id="A0A975TYF7"/>
<dbReference type="RefSeq" id="WP_257892617.1">
    <property type="nucleotide sequence ID" value="NZ_JAIMBW010000001.1"/>
</dbReference>
<protein>
    <recommendedName>
        <fullName evidence="5">ElaB/YqjD/DUF883 family membrane-anchored ribosome-binding protein</fullName>
    </recommendedName>
</protein>
<dbReference type="EMBL" id="JAIMBW010000001">
    <property type="protein sequence ID" value="MBY4892866.1"/>
    <property type="molecule type" value="Genomic_DNA"/>
</dbReference>
<dbReference type="EMBL" id="CP078073">
    <property type="protein sequence ID" value="QXL89590.1"/>
    <property type="molecule type" value="Genomic_DNA"/>
</dbReference>
<keyword evidence="4" id="KW-1185">Reference proteome</keyword>
<evidence type="ECO:0000313" key="4">
    <source>
        <dbReference type="Proteomes" id="UP000693972"/>
    </source>
</evidence>
<sequence length="148" mass="15838">MTNRKCTKDVEATVNDAAKDIADTAKAELSASGETVKDNAAHRAEQEAEQMRRAGEAFDGNPFAREAAHHIAENLSSAAHALREADLSSIQHDVADFARRNPLVFFGGSAAVGFLAARALKASERAEPATVSQHRLPDQSARAEWGQS</sequence>
<feature type="region of interest" description="Disordered" evidence="1">
    <location>
        <begin position="29"/>
        <end position="59"/>
    </location>
</feature>
<dbReference type="Proteomes" id="UP000693972">
    <property type="component" value="Unassembled WGS sequence"/>
</dbReference>
<feature type="compositionally biased region" description="Basic and acidic residues" evidence="1">
    <location>
        <begin position="35"/>
        <end position="56"/>
    </location>
</feature>
<evidence type="ECO:0000256" key="1">
    <source>
        <dbReference type="SAM" id="MobiDB-lite"/>
    </source>
</evidence>
<gene>
    <name evidence="2" type="ORF">KUL25_08835</name>
    <name evidence="3" type="ORF">KUL25_08840</name>
</gene>
<evidence type="ECO:0000313" key="3">
    <source>
        <dbReference type="EMBL" id="QXL89590.1"/>
    </source>
</evidence>
<evidence type="ECO:0008006" key="5">
    <source>
        <dbReference type="Google" id="ProtNLM"/>
    </source>
</evidence>
<feature type="region of interest" description="Disordered" evidence="1">
    <location>
        <begin position="123"/>
        <end position="148"/>
    </location>
</feature>
<name>A0A975TYF7_9RHOB</name>
<reference evidence="3 4" key="1">
    <citation type="submission" date="2021-07" db="EMBL/GenBank/DDBJ databases">
        <title>Karlodiniumbacter phycospheric gen. nov., sp. nov., a phycosphere bacterium isolated from karlodinium veneficum.</title>
        <authorList>
            <person name="Peng Y."/>
            <person name="Jiang L."/>
            <person name="Lee J."/>
        </authorList>
    </citation>
    <scope>NUCLEOTIDE SEQUENCE</scope>
    <source>
        <strain evidence="3 4">N5</strain>
    </source>
</reference>
<organism evidence="3">
    <name type="scientific">Gymnodinialimonas phycosphaerae</name>
    <dbReference type="NCBI Taxonomy" id="2841589"/>
    <lineage>
        <taxon>Bacteria</taxon>
        <taxon>Pseudomonadati</taxon>
        <taxon>Pseudomonadota</taxon>
        <taxon>Alphaproteobacteria</taxon>
        <taxon>Rhodobacterales</taxon>
        <taxon>Paracoccaceae</taxon>
        <taxon>Gymnodinialimonas</taxon>
    </lineage>
</organism>
<accession>A0A975TYF7</accession>
<evidence type="ECO:0000313" key="2">
    <source>
        <dbReference type="EMBL" id="MBY4892866.1"/>
    </source>
</evidence>